<evidence type="ECO:0000256" key="13">
    <source>
        <dbReference type="PROSITE-ProRule" id="PRU00023"/>
    </source>
</evidence>
<proteinExistence type="predicted"/>
<keyword evidence="8" id="KW-0106">Calcium</keyword>
<evidence type="ECO:0000256" key="6">
    <source>
        <dbReference type="ARBA" id="ARBA00022692"/>
    </source>
</evidence>
<keyword evidence="10" id="KW-0406">Ion transport</keyword>
<keyword evidence="3" id="KW-1003">Cell membrane</keyword>
<dbReference type="Pfam" id="PF12796">
    <property type="entry name" value="Ank_2"/>
    <property type="match status" value="1"/>
</dbReference>
<feature type="domain" description="Ion transport" evidence="15">
    <location>
        <begin position="322"/>
        <end position="566"/>
    </location>
</feature>
<dbReference type="InterPro" id="IPR005821">
    <property type="entry name" value="Ion_trans_dom"/>
</dbReference>
<feature type="transmembrane region" description="Helical" evidence="14">
    <location>
        <begin position="317"/>
        <end position="336"/>
    </location>
</feature>
<evidence type="ECO:0000256" key="9">
    <source>
        <dbReference type="ARBA" id="ARBA00022989"/>
    </source>
</evidence>
<dbReference type="InterPro" id="IPR024862">
    <property type="entry name" value="TRPV"/>
</dbReference>
<feature type="transmembrane region" description="Helical" evidence="14">
    <location>
        <begin position="534"/>
        <end position="560"/>
    </location>
</feature>
<evidence type="ECO:0000256" key="11">
    <source>
        <dbReference type="ARBA" id="ARBA00023136"/>
    </source>
</evidence>
<dbReference type="PROSITE" id="PS50088">
    <property type="entry name" value="ANK_REPEAT"/>
    <property type="match status" value="2"/>
</dbReference>
<evidence type="ECO:0000313" key="17">
    <source>
        <dbReference type="Proteomes" id="UP000593567"/>
    </source>
</evidence>
<dbReference type="GO" id="GO:0098703">
    <property type="term" value="P:calcium ion import across plasma membrane"/>
    <property type="evidence" value="ECO:0007669"/>
    <property type="project" value="TreeGrafter"/>
</dbReference>
<keyword evidence="12" id="KW-0407">Ion channel</keyword>
<keyword evidence="6 14" id="KW-0812">Transmembrane</keyword>
<sequence>MLTEPRKAEGLLEAAEEVETEVDYRKHELIRFTDHEACWDLEFRGAVGETALHLCYLNNTLLHLEIAKILLDLYPKLVLDIYEAEEYYGESALHFAVVHGNLESVKLLVEKGANVNQRATGRFFLPEDQKTTPKAAVTDYDGDAYYGEYPLAFAACLELESIYDYLISKGADPNLQDSFGNTVLHMVVIKDKPGMYSYAARHPLKKADHWKKNFLRTEHTVDGLTPLALANRLGRHQVFSEIMELQKMELWRFSNVHCSIYPILAVDTIGPNGGMNWNSSLMITLDQQTEQHKDMLQSGVLRQLLDEKWKTFVRKRFFLRLCFLIFHLIMLTASVWLRPSSEVQLLQTRNDKARLATEICTVIACVVVLFLHAQEMRFLGVYSSFANLANAPFKALYLIGCILQLAVVPVRLASIPHLSNKDIIFKLRQAEETLLILALPLTWTMILFFAKVTIHIGPLINIFFIYIKRDLLPFLTIVVVMYIGFAISFYRMYKTIDDSSVKTFESVLGAVTSLVHFTFGEFEYDEFKMTEYPLLTMIVFILFMLIMPILLINMLIAMMASTFDKIIIKSEKDWIHQWAKIVIMLEQTFSNEDLLKFQQKYSVKIENPLDIHKGLYPEPVEGKIDFRGIMVIKTATKTKSKQRKDAVRNWKRTVKEVLSRIKELKAHHPYNSNLEIDFHAIFSESEDGQVGSRHVPHRRLARINMFGSQDLAAAVEQLTEAMVPRRSLLN</sequence>
<accession>A0A7J7KNS8</accession>
<comment type="subcellular location">
    <subcellularLocation>
        <location evidence="1">Cell membrane</location>
        <topology evidence="1">Multi-pass membrane protein</topology>
    </subcellularLocation>
</comment>
<protein>
    <submittedName>
        <fullName evidence="16">Iav</fullName>
    </submittedName>
</protein>
<keyword evidence="13" id="KW-0040">ANK repeat</keyword>
<feature type="transmembrane region" description="Helical" evidence="14">
    <location>
        <begin position="471"/>
        <end position="493"/>
    </location>
</feature>
<dbReference type="Gene3D" id="1.25.40.20">
    <property type="entry name" value="Ankyrin repeat-containing domain"/>
    <property type="match status" value="1"/>
</dbReference>
<dbReference type="SMART" id="SM00248">
    <property type="entry name" value="ANK"/>
    <property type="match status" value="5"/>
</dbReference>
<feature type="transmembrane region" description="Helical" evidence="14">
    <location>
        <begin position="395"/>
        <end position="413"/>
    </location>
</feature>
<gene>
    <name evidence="16" type="ORF">EB796_001876</name>
</gene>
<keyword evidence="17" id="KW-1185">Reference proteome</keyword>
<evidence type="ECO:0000256" key="12">
    <source>
        <dbReference type="ARBA" id="ARBA00023303"/>
    </source>
</evidence>
<dbReference type="OrthoDB" id="533508at2759"/>
<keyword evidence="9 14" id="KW-1133">Transmembrane helix</keyword>
<keyword evidence="5" id="KW-0107">Calcium channel</keyword>
<dbReference type="AlphaFoldDB" id="A0A7J7KNS8"/>
<evidence type="ECO:0000256" key="4">
    <source>
        <dbReference type="ARBA" id="ARBA00022568"/>
    </source>
</evidence>
<evidence type="ECO:0000256" key="10">
    <source>
        <dbReference type="ARBA" id="ARBA00023065"/>
    </source>
</evidence>
<dbReference type="InterPro" id="IPR036770">
    <property type="entry name" value="Ankyrin_rpt-contain_sf"/>
</dbReference>
<dbReference type="EMBL" id="VXIV02000207">
    <property type="protein sequence ID" value="KAF6039840.1"/>
    <property type="molecule type" value="Genomic_DNA"/>
</dbReference>
<feature type="repeat" description="ANK" evidence="13">
    <location>
        <begin position="88"/>
        <end position="120"/>
    </location>
</feature>
<dbReference type="Pfam" id="PF00520">
    <property type="entry name" value="Ion_trans"/>
    <property type="match status" value="1"/>
</dbReference>
<evidence type="ECO:0000256" key="3">
    <source>
        <dbReference type="ARBA" id="ARBA00022475"/>
    </source>
</evidence>
<dbReference type="InterPro" id="IPR002110">
    <property type="entry name" value="Ankyrin_rpt"/>
</dbReference>
<evidence type="ECO:0000256" key="2">
    <source>
        <dbReference type="ARBA" id="ARBA00022448"/>
    </source>
</evidence>
<evidence type="ECO:0000256" key="7">
    <source>
        <dbReference type="ARBA" id="ARBA00022737"/>
    </source>
</evidence>
<evidence type="ECO:0000259" key="15">
    <source>
        <dbReference type="Pfam" id="PF00520"/>
    </source>
</evidence>
<dbReference type="PROSITE" id="PS50297">
    <property type="entry name" value="ANK_REP_REGION"/>
    <property type="match status" value="1"/>
</dbReference>
<dbReference type="Proteomes" id="UP000593567">
    <property type="component" value="Unassembled WGS sequence"/>
</dbReference>
<feature type="transmembrane region" description="Helical" evidence="14">
    <location>
        <begin position="356"/>
        <end position="374"/>
    </location>
</feature>
<organism evidence="16 17">
    <name type="scientific">Bugula neritina</name>
    <name type="common">Brown bryozoan</name>
    <name type="synonym">Sertularia neritina</name>
    <dbReference type="NCBI Taxonomy" id="10212"/>
    <lineage>
        <taxon>Eukaryota</taxon>
        <taxon>Metazoa</taxon>
        <taxon>Spiralia</taxon>
        <taxon>Lophotrochozoa</taxon>
        <taxon>Bryozoa</taxon>
        <taxon>Gymnolaemata</taxon>
        <taxon>Cheilostomatida</taxon>
        <taxon>Flustrina</taxon>
        <taxon>Buguloidea</taxon>
        <taxon>Bugulidae</taxon>
        <taxon>Bugula</taxon>
    </lineage>
</organism>
<keyword evidence="4" id="KW-0109">Calcium transport</keyword>
<evidence type="ECO:0000313" key="16">
    <source>
        <dbReference type="EMBL" id="KAF6039840.1"/>
    </source>
</evidence>
<name>A0A7J7KNS8_BUGNE</name>
<dbReference type="GO" id="GO:0005262">
    <property type="term" value="F:calcium channel activity"/>
    <property type="evidence" value="ECO:0007669"/>
    <property type="project" value="UniProtKB-KW"/>
</dbReference>
<dbReference type="GO" id="GO:0005886">
    <property type="term" value="C:plasma membrane"/>
    <property type="evidence" value="ECO:0007669"/>
    <property type="project" value="UniProtKB-SubCell"/>
</dbReference>
<keyword evidence="7" id="KW-0677">Repeat</keyword>
<keyword evidence="2" id="KW-0813">Transport</keyword>
<reference evidence="16" key="1">
    <citation type="submission" date="2020-06" db="EMBL/GenBank/DDBJ databases">
        <title>Draft genome of Bugula neritina, a colonial animal packing powerful symbionts and potential medicines.</title>
        <authorList>
            <person name="Rayko M."/>
        </authorList>
    </citation>
    <scope>NUCLEOTIDE SEQUENCE [LARGE SCALE GENOMIC DNA]</scope>
    <source>
        <strain evidence="16">Kwan_BN1</strain>
    </source>
</reference>
<dbReference type="SUPFAM" id="SSF48403">
    <property type="entry name" value="Ankyrin repeat"/>
    <property type="match status" value="1"/>
</dbReference>
<dbReference type="PANTHER" id="PTHR10582">
    <property type="entry name" value="TRANSIENT RECEPTOR POTENTIAL ION CHANNEL PROTEIN"/>
    <property type="match status" value="1"/>
</dbReference>
<evidence type="ECO:0000256" key="14">
    <source>
        <dbReference type="SAM" id="Phobius"/>
    </source>
</evidence>
<evidence type="ECO:0000256" key="1">
    <source>
        <dbReference type="ARBA" id="ARBA00004651"/>
    </source>
</evidence>
<comment type="caution">
    <text evidence="16">The sequence shown here is derived from an EMBL/GenBank/DDBJ whole genome shotgun (WGS) entry which is preliminary data.</text>
</comment>
<keyword evidence="11 14" id="KW-0472">Membrane</keyword>
<dbReference type="PANTHER" id="PTHR10582:SF2">
    <property type="entry name" value="INACTIVE"/>
    <property type="match status" value="1"/>
</dbReference>
<feature type="repeat" description="ANK" evidence="13">
    <location>
        <begin position="146"/>
        <end position="178"/>
    </location>
</feature>
<evidence type="ECO:0000256" key="8">
    <source>
        <dbReference type="ARBA" id="ARBA00022837"/>
    </source>
</evidence>
<evidence type="ECO:0000256" key="5">
    <source>
        <dbReference type="ARBA" id="ARBA00022673"/>
    </source>
</evidence>